<dbReference type="HOGENOM" id="CLU_3239168_0_0_9"/>
<proteinExistence type="predicted"/>
<comment type="caution">
    <text evidence="1">The sequence shown here is derived from an EMBL/GenBank/DDBJ whole genome shotgun (WGS) entry which is preliminary data.</text>
</comment>
<evidence type="ECO:0000313" key="2">
    <source>
        <dbReference type="Proteomes" id="UP000016662"/>
    </source>
</evidence>
<accession>U2MC79</accession>
<reference evidence="1 2" key="1">
    <citation type="submission" date="2013-07" db="EMBL/GenBank/DDBJ databases">
        <authorList>
            <person name="Weinstock G."/>
            <person name="Sodergren E."/>
            <person name="Wylie T."/>
            <person name="Fulton L."/>
            <person name="Fulton R."/>
            <person name="Fronick C."/>
            <person name="O'Laughlin M."/>
            <person name="Godfrey J."/>
            <person name="Miner T."/>
            <person name="Herter B."/>
            <person name="Appelbaum E."/>
            <person name="Cordes M."/>
            <person name="Lek S."/>
            <person name="Wollam A."/>
            <person name="Pepin K.H."/>
            <person name="Palsikar V.B."/>
            <person name="Mitreva M."/>
            <person name="Wilson R.K."/>
        </authorList>
    </citation>
    <scope>NUCLEOTIDE SEQUENCE [LARGE SCALE GENOMIC DNA]</scope>
    <source>
        <strain evidence="1 2">ATCC 27760</strain>
    </source>
</reference>
<organism evidence="1 2">
    <name type="scientific">Ruminococcus callidus ATCC 27760</name>
    <dbReference type="NCBI Taxonomy" id="411473"/>
    <lineage>
        <taxon>Bacteria</taxon>
        <taxon>Bacillati</taxon>
        <taxon>Bacillota</taxon>
        <taxon>Clostridia</taxon>
        <taxon>Eubacteriales</taxon>
        <taxon>Oscillospiraceae</taxon>
        <taxon>Ruminococcus</taxon>
    </lineage>
</organism>
<dbReference type="Proteomes" id="UP000016662">
    <property type="component" value="Unassembled WGS sequence"/>
</dbReference>
<name>U2MC79_9FIRM</name>
<gene>
    <name evidence="1" type="ORF">RUMCAL_00721</name>
</gene>
<protein>
    <submittedName>
        <fullName evidence="1">Uncharacterized protein</fullName>
    </submittedName>
</protein>
<dbReference type="AlphaFoldDB" id="U2MC79"/>
<keyword evidence="2" id="KW-1185">Reference proteome</keyword>
<dbReference type="STRING" id="411473.RUMCAL_00721"/>
<dbReference type="EMBL" id="AWVF01000092">
    <property type="protein sequence ID" value="ERJ96908.1"/>
    <property type="molecule type" value="Genomic_DNA"/>
</dbReference>
<sequence length="43" mass="4884">MPPERTDNNSCKLLYVIYVVQGSLRETLHKASLTALHAICRKI</sequence>
<evidence type="ECO:0000313" key="1">
    <source>
        <dbReference type="EMBL" id="ERJ96908.1"/>
    </source>
</evidence>